<dbReference type="OrthoDB" id="2738952at2"/>
<keyword evidence="2" id="KW-1185">Reference proteome</keyword>
<accession>A0A0A3IUI1</accession>
<dbReference type="RefSeq" id="WP_036186214.1">
    <property type="nucleotide sequence ID" value="NZ_AVDA01000011.1"/>
</dbReference>
<gene>
    <name evidence="1" type="ORF">CD29_10635</name>
</gene>
<reference evidence="1 2" key="1">
    <citation type="submission" date="2014-02" db="EMBL/GenBank/DDBJ databases">
        <title>Draft genome sequence of Lysinibacillus manganicus DSM 26584T.</title>
        <authorList>
            <person name="Zhang F."/>
            <person name="Wang G."/>
            <person name="Zhang L."/>
        </authorList>
    </citation>
    <scope>NUCLEOTIDE SEQUENCE [LARGE SCALE GENOMIC DNA]</scope>
    <source>
        <strain evidence="1 2">DSM 26584</strain>
    </source>
</reference>
<name>A0A0A3IUI1_9BACL</name>
<sequence>MRYIIITAIIFIIAFAVKVDLTEGTLPIAAFENPKVIQKCEKEYTIKTIPVITELGDSPQSLFATYPSELNIPLPERLSKFYQLNPHLQKQSMVPGELIKIPIYVNEYNNCTKL</sequence>
<comment type="caution">
    <text evidence="1">The sequence shown here is derived from an EMBL/GenBank/DDBJ whole genome shotgun (WGS) entry which is preliminary data.</text>
</comment>
<proteinExistence type="predicted"/>
<dbReference type="EMBL" id="JPVN01000011">
    <property type="protein sequence ID" value="KGR78497.1"/>
    <property type="molecule type" value="Genomic_DNA"/>
</dbReference>
<protein>
    <recommendedName>
        <fullName evidence="3">LysM domain-containing protein</fullName>
    </recommendedName>
</protein>
<dbReference type="eggNOG" id="ENOG5032Z2J">
    <property type="taxonomic scope" value="Bacteria"/>
</dbReference>
<dbReference type="AlphaFoldDB" id="A0A0A3IUI1"/>
<evidence type="ECO:0000313" key="1">
    <source>
        <dbReference type="EMBL" id="KGR78497.1"/>
    </source>
</evidence>
<dbReference type="STRING" id="1384049.CD29_10635"/>
<dbReference type="Proteomes" id="UP000030416">
    <property type="component" value="Unassembled WGS sequence"/>
</dbReference>
<evidence type="ECO:0000313" key="2">
    <source>
        <dbReference type="Proteomes" id="UP000030416"/>
    </source>
</evidence>
<evidence type="ECO:0008006" key="3">
    <source>
        <dbReference type="Google" id="ProtNLM"/>
    </source>
</evidence>
<organism evidence="1 2">
    <name type="scientific">Ureibacillus manganicus DSM 26584</name>
    <dbReference type="NCBI Taxonomy" id="1384049"/>
    <lineage>
        <taxon>Bacteria</taxon>
        <taxon>Bacillati</taxon>
        <taxon>Bacillota</taxon>
        <taxon>Bacilli</taxon>
        <taxon>Bacillales</taxon>
        <taxon>Caryophanaceae</taxon>
        <taxon>Ureibacillus</taxon>
    </lineage>
</organism>